<feature type="compositionally biased region" description="Low complexity" evidence="2">
    <location>
        <begin position="742"/>
        <end position="765"/>
    </location>
</feature>
<reference evidence="3 4" key="1">
    <citation type="submission" date="2024-02" db="EMBL/GenBank/DDBJ databases">
        <authorList>
            <person name="Chen Y."/>
            <person name="Shah S."/>
            <person name="Dougan E. K."/>
            <person name="Thang M."/>
            <person name="Chan C."/>
        </authorList>
    </citation>
    <scope>NUCLEOTIDE SEQUENCE [LARGE SCALE GENOMIC DNA]</scope>
</reference>
<feature type="coiled-coil region" evidence="1">
    <location>
        <begin position="288"/>
        <end position="329"/>
    </location>
</feature>
<feature type="compositionally biased region" description="Low complexity" evidence="2">
    <location>
        <begin position="262"/>
        <end position="273"/>
    </location>
</feature>
<feature type="compositionally biased region" description="Basic and acidic residues" evidence="2">
    <location>
        <begin position="241"/>
        <end position="261"/>
    </location>
</feature>
<keyword evidence="4" id="KW-1185">Reference proteome</keyword>
<gene>
    <name evidence="3" type="ORF">CCMP2556_LOCUS15911</name>
</gene>
<accession>A0ABP0KG43</accession>
<feature type="region of interest" description="Disordered" evidence="2">
    <location>
        <begin position="1"/>
        <end position="150"/>
    </location>
</feature>
<feature type="region of interest" description="Disordered" evidence="2">
    <location>
        <begin position="191"/>
        <end position="225"/>
    </location>
</feature>
<evidence type="ECO:0000256" key="1">
    <source>
        <dbReference type="SAM" id="Coils"/>
    </source>
</evidence>
<dbReference type="Proteomes" id="UP001642484">
    <property type="component" value="Unassembled WGS sequence"/>
</dbReference>
<protein>
    <submittedName>
        <fullName evidence="3">Uncharacterized protein</fullName>
    </submittedName>
</protein>
<feature type="compositionally biased region" description="Basic and acidic residues" evidence="2">
    <location>
        <begin position="23"/>
        <end position="32"/>
    </location>
</feature>
<feature type="region of interest" description="Disordered" evidence="2">
    <location>
        <begin position="241"/>
        <end position="277"/>
    </location>
</feature>
<feature type="compositionally biased region" description="Low complexity" evidence="2">
    <location>
        <begin position="93"/>
        <end position="104"/>
    </location>
</feature>
<sequence>MAEVDELLKEIGELESEEEEELHSEVEQRGGPEVEWLGESLTDSESSELEEPAAKTADLKDFRAEVTDLRAEAASAKAKEVERRSLEAPAEGPSSLSSSSLPILSDDEGLPAKTGSDMKDCTACKLAASSAPEKAEEEEGQSIGVPAEGPSSLSLSSLPILPEGLPVKTASSLKEVAENALCELTTGSVGADEDVEHVEEHSSRASAAGTRSLSPPSLPMSVDEGLPAKTASSLKDFTVENARRELTDGSDGRVAAHEDVAGGRSRSGSSSSSCGLEDEVSALGRAECQELQDSIKQMKLEAEALRLQMARVEDERDAALAHAAAAEEEACRRSAKQQRVIEEADEADEATEDEVQKCEAFLQGEAEQQREELRDTQAHVRRLQKELAAALSEASAAKELREALETAEAEMAAQNCVAPGSEPVHAPLGTKDCKQFHCSRSLLHWRDAFRLHLRSQLRDDLRRADVRRHGSRAELALGRGLRQLRLAPSPSPSAPCAHEPRAERRSERAEVGSVSPAIERRPVRSQSVPVLRGGGRVRAAAQSVPVPPTAPGGCGVPSLASSLAVAGQPRAVRSEEKQVAAPWDAGRVQSPEWVQTEALIFEVCKHRLAFSVLLAFLPAAMGSDSASTQAPSTTVLKVSVTCRRVEQRQNIIEINTTSHMGWASSAQAQEASRSALEAARRELMRLRGINHASEVKSTSVAAANEWAARLQVLLKSVETEESSDPSSDDSFELVESNSLSAGSLSSWKDLGEPTGAPTTGTGAIEETSRPALGQGAARQEERTNATESSEMEEGGANQESSGRPTARKNGRHQRIQRWIPYAD</sequence>
<dbReference type="PANTHER" id="PTHR45615:SF80">
    <property type="entry name" value="GRIP DOMAIN-CONTAINING PROTEIN"/>
    <property type="match status" value="1"/>
</dbReference>
<feature type="compositionally biased region" description="Basic and acidic residues" evidence="2">
    <location>
        <begin position="498"/>
        <end position="510"/>
    </location>
</feature>
<feature type="compositionally biased region" description="Basic residues" evidence="2">
    <location>
        <begin position="805"/>
        <end position="815"/>
    </location>
</feature>
<feature type="compositionally biased region" description="Acidic residues" evidence="2">
    <location>
        <begin position="13"/>
        <end position="22"/>
    </location>
</feature>
<keyword evidence="1" id="KW-0175">Coiled coil</keyword>
<comment type="caution">
    <text evidence="3">The sequence shown here is derived from an EMBL/GenBank/DDBJ whole genome shotgun (WGS) entry which is preliminary data.</text>
</comment>
<dbReference type="PANTHER" id="PTHR45615">
    <property type="entry name" value="MYOSIN HEAVY CHAIN, NON-MUSCLE"/>
    <property type="match status" value="1"/>
</dbReference>
<feature type="compositionally biased region" description="Basic and acidic residues" evidence="2">
    <location>
        <begin position="57"/>
        <end position="86"/>
    </location>
</feature>
<evidence type="ECO:0000256" key="2">
    <source>
        <dbReference type="SAM" id="MobiDB-lite"/>
    </source>
</evidence>
<evidence type="ECO:0000313" key="4">
    <source>
        <dbReference type="Proteomes" id="UP001642484"/>
    </source>
</evidence>
<feature type="compositionally biased region" description="Basic and acidic residues" evidence="2">
    <location>
        <begin position="1"/>
        <end position="12"/>
    </location>
</feature>
<proteinExistence type="predicted"/>
<name>A0ABP0KG43_9DINO</name>
<organism evidence="3 4">
    <name type="scientific">Durusdinium trenchii</name>
    <dbReference type="NCBI Taxonomy" id="1381693"/>
    <lineage>
        <taxon>Eukaryota</taxon>
        <taxon>Sar</taxon>
        <taxon>Alveolata</taxon>
        <taxon>Dinophyceae</taxon>
        <taxon>Suessiales</taxon>
        <taxon>Symbiodiniaceae</taxon>
        <taxon>Durusdinium</taxon>
    </lineage>
</organism>
<evidence type="ECO:0000313" key="3">
    <source>
        <dbReference type="EMBL" id="CAK9025203.1"/>
    </source>
</evidence>
<dbReference type="EMBL" id="CAXAMN010008446">
    <property type="protein sequence ID" value="CAK9025203.1"/>
    <property type="molecule type" value="Genomic_DNA"/>
</dbReference>
<feature type="coiled-coil region" evidence="1">
    <location>
        <begin position="366"/>
        <end position="417"/>
    </location>
</feature>
<feature type="region of interest" description="Disordered" evidence="2">
    <location>
        <begin position="742"/>
        <end position="823"/>
    </location>
</feature>
<feature type="region of interest" description="Disordered" evidence="2">
    <location>
        <begin position="485"/>
        <end position="526"/>
    </location>
</feature>